<protein>
    <recommendedName>
        <fullName evidence="3">DUF2218 domain-containing protein</fullName>
    </recommendedName>
</protein>
<dbReference type="PIRSF" id="PIRSF028291">
    <property type="entry name" value="UCP028291"/>
    <property type="match status" value="1"/>
</dbReference>
<organism evidence="1 2">
    <name type="scientific">Frigidibacter mobilis</name>
    <dbReference type="NCBI Taxonomy" id="1335048"/>
    <lineage>
        <taxon>Bacteria</taxon>
        <taxon>Pseudomonadati</taxon>
        <taxon>Pseudomonadota</taxon>
        <taxon>Alphaproteobacteria</taxon>
        <taxon>Rhodobacterales</taxon>
        <taxon>Paracoccaceae</taxon>
        <taxon>Frigidibacter</taxon>
    </lineage>
</organism>
<dbReference type="Proteomes" id="UP000076128">
    <property type="component" value="Chromosome"/>
</dbReference>
<evidence type="ECO:0008006" key="3">
    <source>
        <dbReference type="Google" id="ProtNLM"/>
    </source>
</evidence>
<sequence length="102" mass="11398">MYVTTARYPTEHASRYLQQLCKHFAHKIEVEFNETTGRCALMSGLAELIADPHALHVRITAEDAKSLIQSRFVIDSHLVTFAHREGFLGLGWQVEEGAEGGS</sequence>
<gene>
    <name evidence="1" type="ORF">AKL17_3044</name>
</gene>
<dbReference type="KEGG" id="daa:AKL17_3044"/>
<proteinExistence type="predicted"/>
<evidence type="ECO:0000313" key="2">
    <source>
        <dbReference type="Proteomes" id="UP000076128"/>
    </source>
</evidence>
<dbReference type="AlphaFoldDB" id="A0A159Z4Z4"/>
<dbReference type="PATRIC" id="fig|1335048.3.peg.3161"/>
<dbReference type="STRING" id="1335048.AKL17_3044"/>
<dbReference type="RefSeq" id="WP_066814468.1">
    <property type="nucleotide sequence ID" value="NZ_CP012661.1"/>
</dbReference>
<reference evidence="1 2" key="1">
    <citation type="submission" date="2015-09" db="EMBL/GenBank/DDBJ databases">
        <title>Complete genome sequence of Defluviimonas alba cai42t isolated from an oilfield in Xinjiang.</title>
        <authorList>
            <person name="Geng S."/>
            <person name="Pan X."/>
            <person name="Wu X."/>
        </authorList>
    </citation>
    <scope>NUCLEOTIDE SEQUENCE [LARGE SCALE GENOMIC DNA]</scope>
    <source>
        <strain evidence="2">cai42</strain>
    </source>
</reference>
<evidence type="ECO:0000313" key="1">
    <source>
        <dbReference type="EMBL" id="AMY70277.1"/>
    </source>
</evidence>
<dbReference type="Gene3D" id="3.30.310.50">
    <property type="entry name" value="Alpha-D-phosphohexomutase, C-terminal domain"/>
    <property type="match status" value="1"/>
</dbReference>
<dbReference type="Pfam" id="PF09981">
    <property type="entry name" value="DUF2218"/>
    <property type="match status" value="1"/>
</dbReference>
<dbReference type="InterPro" id="IPR014543">
    <property type="entry name" value="UCP028291"/>
</dbReference>
<dbReference type="OrthoDB" id="9806511at2"/>
<name>A0A159Z4Z4_9RHOB</name>
<accession>A0A159Z4Z4</accession>
<keyword evidence="2" id="KW-1185">Reference proteome</keyword>
<dbReference type="EMBL" id="CP012661">
    <property type="protein sequence ID" value="AMY70277.1"/>
    <property type="molecule type" value="Genomic_DNA"/>
</dbReference>